<feature type="signal peptide" evidence="2">
    <location>
        <begin position="1"/>
        <end position="23"/>
    </location>
</feature>
<sequence length="491" mass="53071">MQVRLVAAAVLAAFGVATQAAEAFEIDTPEHAHIASVERYTVQIPASEQIAYTGKFASAFPQGLHPAFGSGLRFKGYGKDASLSFWAITDRGPNGDAPKVLNGDKKSPSKIFLAPDFAPRIGQINVQLADAARLVSSMPLKQDGKAISGRPISPENTGSSKEIPLSDTLATLKFDDFGMDPEGIDFDSAGNLWISDEYGPFIAQVDAKSGEFMQQYLPGAGLPEVLGERQANRGMEGIALTPKGLVVGLIQSTLDIKKETKGSAQFIRLVVLDPKTGDTQMYAYPHDVKEYKKSGDAKMGDIVAIDETRFLVIEQGKDKNKQMRNVVYLIDIKGAQDLSKVKLANGKELEYADAKQLEAFKEGGEVSGTSNIVSAGASSSFKMAKKTRLFDLREIGWTAEKAEGLAVVGDLGKFGDATEIAIINDNDFGLKASINAKESDPEEYAVDKAGKLVDDKGNAVNAELRIAQGEERDTQLWMIHLKKPLKDYFPK</sequence>
<evidence type="ECO:0000313" key="5">
    <source>
        <dbReference type="Proteomes" id="UP000186513"/>
    </source>
</evidence>
<keyword evidence="2" id="KW-0732">Signal</keyword>
<gene>
    <name evidence="4" type="ORF">SAMN02745887_00554</name>
</gene>
<dbReference type="STRING" id="1121279.SAMN02745887_00554"/>
<evidence type="ECO:0000256" key="1">
    <source>
        <dbReference type="SAM" id="MobiDB-lite"/>
    </source>
</evidence>
<dbReference type="EMBL" id="FPKR01000002">
    <property type="protein sequence ID" value="SFZ72199.1"/>
    <property type="molecule type" value="Genomic_DNA"/>
</dbReference>
<dbReference type="PANTHER" id="PTHR37957">
    <property type="entry name" value="BLR7070 PROTEIN"/>
    <property type="match status" value="1"/>
</dbReference>
<evidence type="ECO:0000256" key="2">
    <source>
        <dbReference type="SAM" id="SignalP"/>
    </source>
</evidence>
<dbReference type="AlphaFoldDB" id="A0A1K2H6X2"/>
<accession>A0A1K2H6X2</accession>
<feature type="domain" description="Phytase-like" evidence="3">
    <location>
        <begin position="82"/>
        <end position="428"/>
    </location>
</feature>
<dbReference type="Proteomes" id="UP000186513">
    <property type="component" value="Unassembled WGS sequence"/>
</dbReference>
<dbReference type="Pfam" id="PF13449">
    <property type="entry name" value="Phytase-like"/>
    <property type="match status" value="1"/>
</dbReference>
<proteinExistence type="predicted"/>
<keyword evidence="5" id="KW-1185">Reference proteome</keyword>
<reference evidence="4 5" key="1">
    <citation type="submission" date="2016-11" db="EMBL/GenBank/DDBJ databases">
        <authorList>
            <person name="Jaros S."/>
            <person name="Januszkiewicz K."/>
            <person name="Wedrychowicz H."/>
        </authorList>
    </citation>
    <scope>NUCLEOTIDE SEQUENCE [LARGE SCALE GENOMIC DNA]</scope>
    <source>
        <strain evidence="4 5">DSM 18899</strain>
    </source>
</reference>
<dbReference type="RefSeq" id="WP_072427099.1">
    <property type="nucleotide sequence ID" value="NZ_FPKR01000002.1"/>
</dbReference>
<protein>
    <submittedName>
        <fullName evidence="4">Esterase-like activity of phytase</fullName>
    </submittedName>
</protein>
<dbReference type="InterPro" id="IPR027372">
    <property type="entry name" value="Phytase-like_dom"/>
</dbReference>
<dbReference type="OrthoDB" id="384721at2"/>
<name>A0A1K2H6X2_9NEIS</name>
<evidence type="ECO:0000259" key="3">
    <source>
        <dbReference type="Pfam" id="PF13449"/>
    </source>
</evidence>
<feature type="region of interest" description="Disordered" evidence="1">
    <location>
        <begin position="143"/>
        <end position="163"/>
    </location>
</feature>
<organism evidence="4 5">
    <name type="scientific">Chitinimonas taiwanensis DSM 18899</name>
    <dbReference type="NCBI Taxonomy" id="1121279"/>
    <lineage>
        <taxon>Bacteria</taxon>
        <taxon>Pseudomonadati</taxon>
        <taxon>Pseudomonadota</taxon>
        <taxon>Betaproteobacteria</taxon>
        <taxon>Neisseriales</taxon>
        <taxon>Chitinibacteraceae</taxon>
        <taxon>Chitinimonas</taxon>
    </lineage>
</organism>
<feature type="chain" id="PRO_5013131796" evidence="2">
    <location>
        <begin position="24"/>
        <end position="491"/>
    </location>
</feature>
<dbReference type="SUPFAM" id="SSF101898">
    <property type="entry name" value="NHL repeat"/>
    <property type="match status" value="1"/>
</dbReference>
<evidence type="ECO:0000313" key="4">
    <source>
        <dbReference type="EMBL" id="SFZ72199.1"/>
    </source>
</evidence>
<dbReference type="PANTHER" id="PTHR37957:SF1">
    <property type="entry name" value="PHYTASE-LIKE DOMAIN-CONTAINING PROTEIN"/>
    <property type="match status" value="1"/>
</dbReference>